<feature type="region of interest" description="Disordered" evidence="8">
    <location>
        <begin position="615"/>
        <end position="666"/>
    </location>
</feature>
<comment type="function">
    <text evidence="7">Mitochondrial ribosome (mitoribosome) assembly factor. Binds at the interface of the head and body domains of the mitochondrial small ribosomal subunit (mt-SSU), occluding the mRNA channel and preventing compaction of the head domain towards the body. Probable inactive methyltransferase: retains the characteristic folding and ability to bind S-adenosyl-L-methionine, but it probably lost its methyltransferase activity.</text>
</comment>
<dbReference type="Proteomes" id="UP000054018">
    <property type="component" value="Unassembled WGS sequence"/>
</dbReference>
<reference evidence="10" key="2">
    <citation type="submission" date="2015-01" db="EMBL/GenBank/DDBJ databases">
        <title>Evolutionary Origins and Diversification of the Mycorrhizal Mutualists.</title>
        <authorList>
            <consortium name="DOE Joint Genome Institute"/>
            <consortium name="Mycorrhizal Genomics Consortium"/>
            <person name="Kohler A."/>
            <person name="Kuo A."/>
            <person name="Nagy L.G."/>
            <person name="Floudas D."/>
            <person name="Copeland A."/>
            <person name="Barry K.W."/>
            <person name="Cichocki N."/>
            <person name="Veneault-Fourrey C."/>
            <person name="LaButti K."/>
            <person name="Lindquist E.A."/>
            <person name="Lipzen A."/>
            <person name="Lundell T."/>
            <person name="Morin E."/>
            <person name="Murat C."/>
            <person name="Riley R."/>
            <person name="Ohm R."/>
            <person name="Sun H."/>
            <person name="Tunlid A."/>
            <person name="Henrissat B."/>
            <person name="Grigoriev I.V."/>
            <person name="Hibbett D.S."/>
            <person name="Martin F."/>
        </authorList>
    </citation>
    <scope>NUCLEOTIDE SEQUENCE [LARGE SCALE GENOMIC DNA]</scope>
    <source>
        <strain evidence="10">441</strain>
    </source>
</reference>
<reference evidence="9 10" key="1">
    <citation type="submission" date="2014-04" db="EMBL/GenBank/DDBJ databases">
        <authorList>
            <consortium name="DOE Joint Genome Institute"/>
            <person name="Kuo A."/>
            <person name="Kohler A."/>
            <person name="Costa M.D."/>
            <person name="Nagy L.G."/>
            <person name="Floudas D."/>
            <person name="Copeland A."/>
            <person name="Barry K.W."/>
            <person name="Cichocki N."/>
            <person name="Veneault-Fourrey C."/>
            <person name="LaButti K."/>
            <person name="Lindquist E.A."/>
            <person name="Lipzen A."/>
            <person name="Lundell T."/>
            <person name="Morin E."/>
            <person name="Murat C."/>
            <person name="Sun H."/>
            <person name="Tunlid A."/>
            <person name="Henrissat B."/>
            <person name="Grigoriev I.V."/>
            <person name="Hibbett D.S."/>
            <person name="Martin F."/>
            <person name="Nordberg H.P."/>
            <person name="Cantor M.N."/>
            <person name="Hua S.X."/>
        </authorList>
    </citation>
    <scope>NUCLEOTIDE SEQUENCE [LARGE SCALE GENOMIC DNA]</scope>
    <source>
        <strain evidence="9 10">441</strain>
    </source>
</reference>
<evidence type="ECO:0000256" key="2">
    <source>
        <dbReference type="ARBA" id="ARBA00022723"/>
    </source>
</evidence>
<evidence type="ECO:0000256" key="3">
    <source>
        <dbReference type="ARBA" id="ARBA00022946"/>
    </source>
</evidence>
<dbReference type="AlphaFoldDB" id="A0A0C9YYB2"/>
<evidence type="ECO:0000256" key="7">
    <source>
        <dbReference type="ARBA" id="ARBA00045681"/>
    </source>
</evidence>
<dbReference type="Pfam" id="PF09243">
    <property type="entry name" value="Rsm22"/>
    <property type="match status" value="2"/>
</dbReference>
<evidence type="ECO:0000256" key="1">
    <source>
        <dbReference type="ARBA" id="ARBA00004173"/>
    </source>
</evidence>
<feature type="compositionally biased region" description="Basic and acidic residues" evidence="8">
    <location>
        <begin position="655"/>
        <end position="666"/>
    </location>
</feature>
<keyword evidence="5" id="KW-0411">Iron-sulfur</keyword>
<dbReference type="STRING" id="765257.A0A0C9YYB2"/>
<gene>
    <name evidence="9" type="ORF">PISMIDRAFT_671152</name>
</gene>
<evidence type="ECO:0000256" key="6">
    <source>
        <dbReference type="ARBA" id="ARBA00023128"/>
    </source>
</evidence>
<evidence type="ECO:0000256" key="4">
    <source>
        <dbReference type="ARBA" id="ARBA00023004"/>
    </source>
</evidence>
<dbReference type="HOGENOM" id="CLU_019579_0_0_1"/>
<evidence type="ECO:0008006" key="11">
    <source>
        <dbReference type="Google" id="ProtNLM"/>
    </source>
</evidence>
<accession>A0A0C9YYB2</accession>
<dbReference type="PANTHER" id="PTHR13184:SF5">
    <property type="entry name" value="METHYLTRANSFERASE-LIKE PROTEIN 17, MITOCHONDRIAL"/>
    <property type="match status" value="1"/>
</dbReference>
<keyword evidence="10" id="KW-1185">Reference proteome</keyword>
<name>A0A0C9YYB2_9AGAM</name>
<evidence type="ECO:0000313" key="9">
    <source>
        <dbReference type="EMBL" id="KIK30105.1"/>
    </source>
</evidence>
<feature type="region of interest" description="Disordered" evidence="8">
    <location>
        <begin position="475"/>
        <end position="494"/>
    </location>
</feature>
<keyword evidence="2" id="KW-0479">Metal-binding</keyword>
<comment type="subcellular location">
    <subcellularLocation>
        <location evidence="1">Mitochondrion</location>
    </subcellularLocation>
</comment>
<sequence>MFCSHSSSVRVLSRVGLQNVAALTSSAVLRSAQPNPSVPLDPTLKTLLQGVDMSVSNHKKRTAGDIRSRPFRELEPFQIEQGDVAYHNMDDEGNLLSDSAQAREDRKSPAARFGSNGVGAVILPAELQRAIASLINDSDKSQLHSDAKRLFLDEVGAGSSWDMAYDVKYKSRKQSYRHATRDATAFASVILPLHYSAIYAVFHHLKHRLGQTWNVQRVIDWGAGTGSGLWAALNAFPGNLASSGAGSLVSDSSITSYIGIDKRDGLVCIGKELLQRTGSGSLCVTWRKAFHESDRVDRAEGQNTVALSAFMLSSLPSQFSKKRMVKEMWESGAHTIILVDFNTKAGFENIAEARQLLLDLGCKDLQDPRSQHLSFRGSHVVAPCPHDRPCPLYQPGVSRLTCGFSQRLQSPSFLRRTKHVKEGYEDIGYSYVVVQRGSRPNTVVEPVGRVGAVGKEAMERETRARTAVLRELKRADEHQHGAQSASGVDIETENPRLRVQPGTLPAGVNTAAPVSGQVHVVDVDAVYTATTTSFPRGDENVSTNPTPAQIPMADIEEALRREAYRWPRLVFPPLKKSGHIIIDACTAEGKIMRLTIPKSQGKQPFYDARKSSWGDLFPHPPKNQPVERFHSAQSNNGSGPVRGDDIGKRAKGRDKHREAEGKSYEAVDAKIREEKRKASRKELATEKWLAPGLDIR</sequence>
<dbReference type="GO" id="GO:0003735">
    <property type="term" value="F:structural constituent of ribosome"/>
    <property type="evidence" value="ECO:0007669"/>
    <property type="project" value="TreeGrafter"/>
</dbReference>
<dbReference type="EMBL" id="KN833687">
    <property type="protein sequence ID" value="KIK30105.1"/>
    <property type="molecule type" value="Genomic_DNA"/>
</dbReference>
<keyword evidence="4" id="KW-0408">Iron</keyword>
<keyword evidence="6" id="KW-0496">Mitochondrion</keyword>
<dbReference type="InterPro" id="IPR052571">
    <property type="entry name" value="Mt_RNA_Methyltransferase"/>
</dbReference>
<protein>
    <recommendedName>
        <fullName evidence="11">Rsm22-domain-containing protein</fullName>
    </recommendedName>
</protein>
<evidence type="ECO:0000313" key="10">
    <source>
        <dbReference type="Proteomes" id="UP000054018"/>
    </source>
</evidence>
<evidence type="ECO:0000256" key="8">
    <source>
        <dbReference type="SAM" id="MobiDB-lite"/>
    </source>
</evidence>
<proteinExistence type="predicted"/>
<evidence type="ECO:0000256" key="5">
    <source>
        <dbReference type="ARBA" id="ARBA00023014"/>
    </source>
</evidence>
<dbReference type="InterPro" id="IPR015324">
    <property type="entry name" value="Ribosomal_Rsm22-like"/>
</dbReference>
<dbReference type="GO" id="GO:0005763">
    <property type="term" value="C:mitochondrial small ribosomal subunit"/>
    <property type="evidence" value="ECO:0007669"/>
    <property type="project" value="TreeGrafter"/>
</dbReference>
<dbReference type="PANTHER" id="PTHR13184">
    <property type="entry name" value="37S RIBOSOMAL PROTEIN S22"/>
    <property type="match status" value="1"/>
</dbReference>
<organism evidence="9 10">
    <name type="scientific">Pisolithus microcarpus 441</name>
    <dbReference type="NCBI Taxonomy" id="765257"/>
    <lineage>
        <taxon>Eukaryota</taxon>
        <taxon>Fungi</taxon>
        <taxon>Dikarya</taxon>
        <taxon>Basidiomycota</taxon>
        <taxon>Agaricomycotina</taxon>
        <taxon>Agaricomycetes</taxon>
        <taxon>Agaricomycetidae</taxon>
        <taxon>Boletales</taxon>
        <taxon>Sclerodermatineae</taxon>
        <taxon>Pisolithaceae</taxon>
        <taxon>Pisolithus</taxon>
    </lineage>
</organism>
<keyword evidence="3" id="KW-0809">Transit peptide</keyword>
<dbReference type="GO" id="GO:0051536">
    <property type="term" value="F:iron-sulfur cluster binding"/>
    <property type="evidence" value="ECO:0007669"/>
    <property type="project" value="UniProtKB-KW"/>
</dbReference>
<dbReference type="GO" id="GO:0006412">
    <property type="term" value="P:translation"/>
    <property type="evidence" value="ECO:0007669"/>
    <property type="project" value="InterPro"/>
</dbReference>
<dbReference type="GO" id="GO:0008168">
    <property type="term" value="F:methyltransferase activity"/>
    <property type="evidence" value="ECO:0007669"/>
    <property type="project" value="InterPro"/>
</dbReference>
<dbReference type="OrthoDB" id="421327at2759"/>
<dbReference type="GO" id="GO:0046872">
    <property type="term" value="F:metal ion binding"/>
    <property type="evidence" value="ECO:0007669"/>
    <property type="project" value="UniProtKB-KW"/>
</dbReference>